<dbReference type="EMBL" id="ML987191">
    <property type="protein sequence ID" value="KAF2253718.1"/>
    <property type="molecule type" value="Genomic_DNA"/>
</dbReference>
<dbReference type="Proteomes" id="UP000800094">
    <property type="component" value="Unassembled WGS sequence"/>
</dbReference>
<organism evidence="1 2">
    <name type="scientific">Trematosphaeria pertusa</name>
    <dbReference type="NCBI Taxonomy" id="390896"/>
    <lineage>
        <taxon>Eukaryota</taxon>
        <taxon>Fungi</taxon>
        <taxon>Dikarya</taxon>
        <taxon>Ascomycota</taxon>
        <taxon>Pezizomycotina</taxon>
        <taxon>Dothideomycetes</taxon>
        <taxon>Pleosporomycetidae</taxon>
        <taxon>Pleosporales</taxon>
        <taxon>Massarineae</taxon>
        <taxon>Trematosphaeriaceae</taxon>
        <taxon>Trematosphaeria</taxon>
    </lineage>
</organism>
<keyword evidence="2" id="KW-1185">Reference proteome</keyword>
<name>A0A6A6IU51_9PLEO</name>
<dbReference type="RefSeq" id="XP_033688722.1">
    <property type="nucleotide sequence ID" value="XM_033826596.1"/>
</dbReference>
<sequence length="274" mass="29947">MGPTLPSLPTEIVSKISQHLISGPTNSYATDMDALYGLRLTCRALNSKTLYDFSKAAFSSLIVDFFPASLDRLHAISQHPDLGKAVKCLHFAHHAEPTVSLGEEEVDPDAVPLEARVQGILRAGLGQIFTGLPNLSEVVIITPLAAIFRQWRSVTAHPPHVSEMRNEIEEANEREPAATIFTEQWALTANFLHQLVLEAADKANIELQSLEVRAPAIYPTTNLNARFAPAYARLKSLTPASPITPHGRRTYLWPAMPNPRGWSSASTSTNASPV</sequence>
<dbReference type="GeneID" id="54579926"/>
<dbReference type="OrthoDB" id="3754307at2759"/>
<gene>
    <name evidence="1" type="ORF">BU26DRAFT_501861</name>
</gene>
<evidence type="ECO:0000313" key="2">
    <source>
        <dbReference type="Proteomes" id="UP000800094"/>
    </source>
</evidence>
<evidence type="ECO:0000313" key="1">
    <source>
        <dbReference type="EMBL" id="KAF2253718.1"/>
    </source>
</evidence>
<proteinExistence type="predicted"/>
<reference evidence="1" key="1">
    <citation type="journal article" date="2020" name="Stud. Mycol.">
        <title>101 Dothideomycetes genomes: a test case for predicting lifestyles and emergence of pathogens.</title>
        <authorList>
            <person name="Haridas S."/>
            <person name="Albert R."/>
            <person name="Binder M."/>
            <person name="Bloem J."/>
            <person name="Labutti K."/>
            <person name="Salamov A."/>
            <person name="Andreopoulos B."/>
            <person name="Baker S."/>
            <person name="Barry K."/>
            <person name="Bills G."/>
            <person name="Bluhm B."/>
            <person name="Cannon C."/>
            <person name="Castanera R."/>
            <person name="Culley D."/>
            <person name="Daum C."/>
            <person name="Ezra D."/>
            <person name="Gonzalez J."/>
            <person name="Henrissat B."/>
            <person name="Kuo A."/>
            <person name="Liang C."/>
            <person name="Lipzen A."/>
            <person name="Lutzoni F."/>
            <person name="Magnuson J."/>
            <person name="Mondo S."/>
            <person name="Nolan M."/>
            <person name="Ohm R."/>
            <person name="Pangilinan J."/>
            <person name="Park H.-J."/>
            <person name="Ramirez L."/>
            <person name="Alfaro M."/>
            <person name="Sun H."/>
            <person name="Tritt A."/>
            <person name="Yoshinaga Y."/>
            <person name="Zwiers L.-H."/>
            <person name="Turgeon B."/>
            <person name="Goodwin S."/>
            <person name="Spatafora J."/>
            <person name="Crous P."/>
            <person name="Grigoriev I."/>
        </authorList>
    </citation>
    <scope>NUCLEOTIDE SEQUENCE</scope>
    <source>
        <strain evidence="1">CBS 122368</strain>
    </source>
</reference>
<protein>
    <submittedName>
        <fullName evidence="1">Uncharacterized protein</fullName>
    </submittedName>
</protein>
<dbReference type="AlphaFoldDB" id="A0A6A6IU51"/>
<accession>A0A6A6IU51</accession>